<reference evidence="4" key="2">
    <citation type="submission" date="2020-09" db="EMBL/GenBank/DDBJ databases">
        <authorList>
            <person name="Sun Q."/>
            <person name="Zhou Y."/>
        </authorList>
    </citation>
    <scope>NUCLEOTIDE SEQUENCE</scope>
    <source>
        <strain evidence="4">CGMCC 1.15290</strain>
    </source>
</reference>
<dbReference type="Pfam" id="PF16344">
    <property type="entry name" value="FecR_C"/>
    <property type="match status" value="1"/>
</dbReference>
<reference evidence="4" key="1">
    <citation type="journal article" date="2014" name="Int. J. Syst. Evol. Microbiol.">
        <title>Complete genome sequence of Corynebacterium casei LMG S-19264T (=DSM 44701T), isolated from a smear-ripened cheese.</title>
        <authorList>
            <consortium name="US DOE Joint Genome Institute (JGI-PGF)"/>
            <person name="Walter F."/>
            <person name="Albersmeier A."/>
            <person name="Kalinowski J."/>
            <person name="Ruckert C."/>
        </authorList>
    </citation>
    <scope>NUCLEOTIDE SEQUENCE</scope>
    <source>
        <strain evidence="4">CGMCC 1.15290</strain>
    </source>
</reference>
<proteinExistence type="predicted"/>
<dbReference type="InterPro" id="IPR006860">
    <property type="entry name" value="FecR"/>
</dbReference>
<feature type="domain" description="FecR protein" evidence="2">
    <location>
        <begin position="129"/>
        <end position="218"/>
    </location>
</feature>
<dbReference type="GO" id="GO:0016989">
    <property type="term" value="F:sigma factor antagonist activity"/>
    <property type="evidence" value="ECO:0007669"/>
    <property type="project" value="TreeGrafter"/>
</dbReference>
<dbReference type="InterPro" id="IPR032508">
    <property type="entry name" value="FecR_C"/>
</dbReference>
<organism evidence="4 5">
    <name type="scientific">Filimonas zeae</name>
    <dbReference type="NCBI Taxonomy" id="1737353"/>
    <lineage>
        <taxon>Bacteria</taxon>
        <taxon>Pseudomonadati</taxon>
        <taxon>Bacteroidota</taxon>
        <taxon>Chitinophagia</taxon>
        <taxon>Chitinophagales</taxon>
        <taxon>Chitinophagaceae</taxon>
        <taxon>Filimonas</taxon>
    </lineage>
</organism>
<dbReference type="PIRSF" id="PIRSF018266">
    <property type="entry name" value="FecR"/>
    <property type="match status" value="1"/>
</dbReference>
<evidence type="ECO:0000259" key="2">
    <source>
        <dbReference type="Pfam" id="PF04773"/>
    </source>
</evidence>
<feature type="transmembrane region" description="Helical" evidence="1">
    <location>
        <begin position="78"/>
        <end position="98"/>
    </location>
</feature>
<dbReference type="Gene3D" id="3.55.50.30">
    <property type="match status" value="1"/>
</dbReference>
<keyword evidence="1" id="KW-0812">Transmembrane</keyword>
<dbReference type="PANTHER" id="PTHR30273">
    <property type="entry name" value="PERIPLASMIC SIGNAL SENSOR AND SIGMA FACTOR ACTIVATOR FECR-RELATED"/>
    <property type="match status" value="1"/>
</dbReference>
<keyword evidence="1" id="KW-0472">Membrane</keyword>
<feature type="domain" description="Protein FecR C-terminal" evidence="3">
    <location>
        <begin position="267"/>
        <end position="335"/>
    </location>
</feature>
<sequence length="336" mass="38211">MDKQLLQKYFAGTCNPEEQIRVIDYLSDRQSDMLLLRGLMDDAERDTEAEMMPFAVENELSKQLRRYVFLNGAFVRRLWQTTAAAAVLLPLFFAWQYFARRTEFKNAAVAKAPAVVDSSWKVVFNNGRSTRRAVLPDGTQVWLTAHSRIQYQPLQYGVNNRRLKLEGEAFFDVVEDAQKPFVVYHGTIATEVLGTAFNVEAYTDEAAIRVSLVSGKVRVVPVQNKYGTAALKVLKPGQVLSFHKKDGSFKIKQLVVKDAAIWKKGMLVMNDVSLKDALQRVERKYGLVVKYPEKIDIDKMRVTAVFKAGDASQIIQNLLFVHNLHFTIHNDVVTVY</sequence>
<gene>
    <name evidence="4" type="ORF">GCM10011379_12080</name>
</gene>
<dbReference type="RefSeq" id="WP_188951068.1">
    <property type="nucleotide sequence ID" value="NZ_BMIB01000001.1"/>
</dbReference>
<accession>A0A917MT81</accession>
<protein>
    <submittedName>
        <fullName evidence="4">Anti-sigma factor</fullName>
    </submittedName>
</protein>
<dbReference type="PANTHER" id="PTHR30273:SF2">
    <property type="entry name" value="PROTEIN FECR"/>
    <property type="match status" value="1"/>
</dbReference>
<dbReference type="Proteomes" id="UP000627292">
    <property type="component" value="Unassembled WGS sequence"/>
</dbReference>
<dbReference type="InterPro" id="IPR012373">
    <property type="entry name" value="Ferrdict_sens_TM"/>
</dbReference>
<dbReference type="Gene3D" id="2.60.120.1440">
    <property type="match status" value="1"/>
</dbReference>
<keyword evidence="5" id="KW-1185">Reference proteome</keyword>
<evidence type="ECO:0000313" key="4">
    <source>
        <dbReference type="EMBL" id="GGH62266.1"/>
    </source>
</evidence>
<keyword evidence="1" id="KW-1133">Transmembrane helix</keyword>
<dbReference type="AlphaFoldDB" id="A0A917MT81"/>
<dbReference type="Pfam" id="PF04773">
    <property type="entry name" value="FecR"/>
    <property type="match status" value="1"/>
</dbReference>
<evidence type="ECO:0000256" key="1">
    <source>
        <dbReference type="SAM" id="Phobius"/>
    </source>
</evidence>
<comment type="caution">
    <text evidence="4">The sequence shown here is derived from an EMBL/GenBank/DDBJ whole genome shotgun (WGS) entry which is preliminary data.</text>
</comment>
<dbReference type="EMBL" id="BMIB01000001">
    <property type="protein sequence ID" value="GGH62266.1"/>
    <property type="molecule type" value="Genomic_DNA"/>
</dbReference>
<evidence type="ECO:0000313" key="5">
    <source>
        <dbReference type="Proteomes" id="UP000627292"/>
    </source>
</evidence>
<name>A0A917MT81_9BACT</name>
<evidence type="ECO:0000259" key="3">
    <source>
        <dbReference type="Pfam" id="PF16344"/>
    </source>
</evidence>